<comment type="similarity">
    <text evidence="9">Belongs to the GTP-binding SRP family. FtsY subfamily.</text>
</comment>
<sequence>MAGLFNKFKQGLSKTREGFVGKISQLVAGKREFDDDFFEELEEILIQGDVGVESTMQLVERLREEVKSRQIKETEELHLVLEELVLELLGEGAALNLADAPTVIMVVGVNGAGKTTTIGKLAYQLRGEGKKVLIAAGDTFRAAAIEQLEVWANRVECPVIKHQAGSDPAAVAYDAVHAARSRGYDVVIVDTAGRLQNKTNLMNELQKVYRVIAKDLADAPQEVLLVLDATTGQNAISQAKIFKEAVGVTGIALTKLDGTAKGGVVLSVANELGIPVKLVGIGEGMEDLRPFQPELFAKALFGREEVRE</sequence>
<evidence type="ECO:0000256" key="9">
    <source>
        <dbReference type="HAMAP-Rule" id="MF_00920"/>
    </source>
</evidence>
<dbReference type="NCBIfam" id="TIGR00064">
    <property type="entry name" value="ftsY"/>
    <property type="match status" value="1"/>
</dbReference>
<dbReference type="EMBL" id="CP121694">
    <property type="protein sequence ID" value="WRO22208.1"/>
    <property type="molecule type" value="Genomic_DNA"/>
</dbReference>
<comment type="subunit">
    <text evidence="9">Part of the signal recognition particle protein translocation system, which is composed of SRP and FtsY.</text>
</comment>
<dbReference type="EC" id="3.6.5.4" evidence="9"/>
<evidence type="ECO:0000256" key="1">
    <source>
        <dbReference type="ARBA" id="ARBA00022475"/>
    </source>
</evidence>
<dbReference type="RefSeq" id="WP_366921627.1">
    <property type="nucleotide sequence ID" value="NZ_CP121694.1"/>
</dbReference>
<dbReference type="AlphaFoldDB" id="A0AAU0ULH6"/>
<dbReference type="InterPro" id="IPR027417">
    <property type="entry name" value="P-loop_NTPase"/>
</dbReference>
<comment type="function">
    <text evidence="9">Involved in targeting and insertion of nascent membrane proteins into the cytoplasmic membrane. Acts as a receptor for the complex formed by the signal recognition particle (SRP) and the ribosome-nascent chain (RNC).</text>
</comment>
<dbReference type="HAMAP" id="MF_00920">
    <property type="entry name" value="FtsY"/>
    <property type="match status" value="1"/>
</dbReference>
<dbReference type="Pfam" id="PF00448">
    <property type="entry name" value="SRP54"/>
    <property type="match status" value="1"/>
</dbReference>
<comment type="subcellular location">
    <subcellularLocation>
        <location evidence="9">Cell membrane</location>
        <topology evidence="9">Peripheral membrane protein</topology>
        <orientation evidence="9">Cytoplasmic side</orientation>
    </subcellularLocation>
    <subcellularLocation>
        <location evidence="9">Cytoplasm</location>
    </subcellularLocation>
</comment>
<dbReference type="PANTHER" id="PTHR43134">
    <property type="entry name" value="SIGNAL RECOGNITION PARTICLE RECEPTOR SUBUNIT ALPHA"/>
    <property type="match status" value="1"/>
</dbReference>
<dbReference type="Pfam" id="PF02881">
    <property type="entry name" value="SRP54_N"/>
    <property type="match status" value="1"/>
</dbReference>
<dbReference type="GO" id="GO:0005737">
    <property type="term" value="C:cytoplasm"/>
    <property type="evidence" value="ECO:0007669"/>
    <property type="project" value="UniProtKB-SubCell"/>
</dbReference>
<evidence type="ECO:0000259" key="10">
    <source>
        <dbReference type="PROSITE" id="PS00300"/>
    </source>
</evidence>
<dbReference type="GO" id="GO:0005525">
    <property type="term" value="F:GTP binding"/>
    <property type="evidence" value="ECO:0007669"/>
    <property type="project" value="UniProtKB-UniRule"/>
</dbReference>
<evidence type="ECO:0000256" key="6">
    <source>
        <dbReference type="ARBA" id="ARBA00023136"/>
    </source>
</evidence>
<dbReference type="GO" id="GO:0005886">
    <property type="term" value="C:plasma membrane"/>
    <property type="evidence" value="ECO:0007669"/>
    <property type="project" value="UniProtKB-SubCell"/>
</dbReference>
<dbReference type="SUPFAM" id="SSF47364">
    <property type="entry name" value="Domain of the SRP/SRP receptor G-proteins"/>
    <property type="match status" value="1"/>
</dbReference>
<feature type="domain" description="SRP54-type proteins GTP-binding" evidence="10">
    <location>
        <begin position="275"/>
        <end position="288"/>
    </location>
</feature>
<protein>
    <recommendedName>
        <fullName evidence="9">Signal recognition particle receptor FtsY</fullName>
        <shortName evidence="9">SRP receptor</shortName>
        <ecNumber evidence="9">3.6.5.4</ecNumber>
    </recommendedName>
</protein>
<keyword evidence="2 9" id="KW-0963">Cytoplasm</keyword>
<dbReference type="FunFam" id="1.20.120.140:FF:000008">
    <property type="entry name" value="Signal recognition particle receptor FtsY"/>
    <property type="match status" value="1"/>
</dbReference>
<evidence type="ECO:0000256" key="8">
    <source>
        <dbReference type="ARBA" id="ARBA00048027"/>
    </source>
</evidence>
<evidence type="ECO:0000313" key="11">
    <source>
        <dbReference type="EMBL" id="WRO22208.1"/>
    </source>
</evidence>
<dbReference type="InterPro" id="IPR036225">
    <property type="entry name" value="SRP/SRP_N"/>
</dbReference>
<keyword evidence="3 9" id="KW-0547">Nucleotide-binding</keyword>
<keyword evidence="5 9" id="KW-0342">GTP-binding</keyword>
<gene>
    <name evidence="9 11" type="primary">ftsY</name>
    <name evidence="11" type="ORF">MFMK1_002033</name>
</gene>
<dbReference type="InterPro" id="IPR003593">
    <property type="entry name" value="AAA+_ATPase"/>
</dbReference>
<dbReference type="Gene3D" id="1.20.120.140">
    <property type="entry name" value="Signal recognition particle SRP54, nucleotide-binding domain"/>
    <property type="match status" value="1"/>
</dbReference>
<dbReference type="CDD" id="cd17874">
    <property type="entry name" value="FtsY"/>
    <property type="match status" value="1"/>
</dbReference>
<keyword evidence="4 9" id="KW-0378">Hydrolase</keyword>
<dbReference type="Gene3D" id="3.40.50.300">
    <property type="entry name" value="P-loop containing nucleotide triphosphate hydrolases"/>
    <property type="match status" value="1"/>
</dbReference>
<keyword evidence="7 9" id="KW-0675">Receptor</keyword>
<dbReference type="PANTHER" id="PTHR43134:SF1">
    <property type="entry name" value="SIGNAL RECOGNITION PARTICLE RECEPTOR SUBUNIT ALPHA"/>
    <property type="match status" value="1"/>
</dbReference>
<dbReference type="FunFam" id="3.40.50.300:FF:000053">
    <property type="entry name" value="Signal recognition particle receptor FtsY"/>
    <property type="match status" value="1"/>
</dbReference>
<dbReference type="Proteomes" id="UP001329915">
    <property type="component" value="Chromosome"/>
</dbReference>
<dbReference type="SUPFAM" id="SSF52540">
    <property type="entry name" value="P-loop containing nucleoside triphosphate hydrolases"/>
    <property type="match status" value="1"/>
</dbReference>
<keyword evidence="6 9" id="KW-0472">Membrane</keyword>
<dbReference type="PROSITE" id="PS00300">
    <property type="entry name" value="SRP54"/>
    <property type="match status" value="1"/>
</dbReference>
<dbReference type="GO" id="GO:0005047">
    <property type="term" value="F:signal recognition particle binding"/>
    <property type="evidence" value="ECO:0007669"/>
    <property type="project" value="TreeGrafter"/>
</dbReference>
<dbReference type="GO" id="GO:0006614">
    <property type="term" value="P:SRP-dependent cotranslational protein targeting to membrane"/>
    <property type="evidence" value="ECO:0007669"/>
    <property type="project" value="InterPro"/>
</dbReference>
<name>A0AAU0ULH6_9FIRM</name>
<organism evidence="11 12">
    <name type="scientific">Metallumcola ferriviriculae</name>
    <dbReference type="NCBI Taxonomy" id="3039180"/>
    <lineage>
        <taxon>Bacteria</taxon>
        <taxon>Bacillati</taxon>
        <taxon>Bacillota</taxon>
        <taxon>Clostridia</taxon>
        <taxon>Neomoorellales</taxon>
        <taxon>Desulfitibacteraceae</taxon>
        <taxon>Metallumcola</taxon>
    </lineage>
</organism>
<proteinExistence type="inferred from homology"/>
<dbReference type="KEGG" id="dbc:MFMK1_002033"/>
<feature type="binding site" evidence="9">
    <location>
        <begin position="108"/>
        <end position="115"/>
    </location>
    <ligand>
        <name>GTP</name>
        <dbReference type="ChEBI" id="CHEBI:37565"/>
    </ligand>
</feature>
<dbReference type="SMART" id="SM00963">
    <property type="entry name" value="SRP54_N"/>
    <property type="match status" value="1"/>
</dbReference>
<dbReference type="SMART" id="SM00962">
    <property type="entry name" value="SRP54"/>
    <property type="match status" value="1"/>
</dbReference>
<evidence type="ECO:0000256" key="5">
    <source>
        <dbReference type="ARBA" id="ARBA00023134"/>
    </source>
</evidence>
<reference evidence="11 12" key="1">
    <citation type="submission" date="2023-04" db="EMBL/GenBank/DDBJ databases">
        <authorList>
            <person name="Hsu D."/>
        </authorList>
    </citation>
    <scope>NUCLEOTIDE SEQUENCE [LARGE SCALE GENOMIC DNA]</scope>
    <source>
        <strain evidence="11 12">MK1</strain>
    </source>
</reference>
<accession>A0AAU0ULH6</accession>
<dbReference type="GO" id="GO:0003924">
    <property type="term" value="F:GTPase activity"/>
    <property type="evidence" value="ECO:0007669"/>
    <property type="project" value="UniProtKB-UniRule"/>
</dbReference>
<keyword evidence="1 9" id="KW-1003">Cell membrane</keyword>
<keyword evidence="12" id="KW-1185">Reference proteome</keyword>
<comment type="catalytic activity">
    <reaction evidence="8 9">
        <text>GTP + H2O = GDP + phosphate + H(+)</text>
        <dbReference type="Rhea" id="RHEA:19669"/>
        <dbReference type="ChEBI" id="CHEBI:15377"/>
        <dbReference type="ChEBI" id="CHEBI:15378"/>
        <dbReference type="ChEBI" id="CHEBI:37565"/>
        <dbReference type="ChEBI" id="CHEBI:43474"/>
        <dbReference type="ChEBI" id="CHEBI:58189"/>
        <dbReference type="EC" id="3.6.5.4"/>
    </reaction>
</comment>
<dbReference type="InterPro" id="IPR000897">
    <property type="entry name" value="SRP54_GTPase_dom"/>
</dbReference>
<feature type="binding site" evidence="9">
    <location>
        <begin position="254"/>
        <end position="257"/>
    </location>
    <ligand>
        <name>GTP</name>
        <dbReference type="ChEBI" id="CHEBI:37565"/>
    </ligand>
</feature>
<dbReference type="InterPro" id="IPR004390">
    <property type="entry name" value="SR_rcpt_FtsY"/>
</dbReference>
<evidence type="ECO:0000313" key="12">
    <source>
        <dbReference type="Proteomes" id="UP001329915"/>
    </source>
</evidence>
<evidence type="ECO:0000256" key="3">
    <source>
        <dbReference type="ARBA" id="ARBA00022741"/>
    </source>
</evidence>
<evidence type="ECO:0000256" key="7">
    <source>
        <dbReference type="ARBA" id="ARBA00023170"/>
    </source>
</evidence>
<dbReference type="SMART" id="SM00382">
    <property type="entry name" value="AAA"/>
    <property type="match status" value="1"/>
</dbReference>
<dbReference type="InterPro" id="IPR042101">
    <property type="entry name" value="SRP54_N_sf"/>
</dbReference>
<dbReference type="InterPro" id="IPR013822">
    <property type="entry name" value="Signal_recog_particl_SRP54_hlx"/>
</dbReference>
<feature type="binding site" evidence="9">
    <location>
        <begin position="190"/>
        <end position="194"/>
    </location>
    <ligand>
        <name>GTP</name>
        <dbReference type="ChEBI" id="CHEBI:37565"/>
    </ligand>
</feature>
<evidence type="ECO:0000256" key="4">
    <source>
        <dbReference type="ARBA" id="ARBA00022801"/>
    </source>
</evidence>
<evidence type="ECO:0000256" key="2">
    <source>
        <dbReference type="ARBA" id="ARBA00022490"/>
    </source>
</evidence>